<dbReference type="Proteomes" id="UP000652681">
    <property type="component" value="Unassembled WGS sequence"/>
</dbReference>
<protein>
    <submittedName>
        <fullName evidence="1">Uncharacterized protein</fullName>
    </submittedName>
</protein>
<sequence length="307" mass="34718">MKSFGRPLHTVKALFVSSVIFILTSLQSVSYGYDQNSPAYYAGTVIVNNNVQVTVEVLGIVKTCNSWGFHYGFVVRVKSQSMNNTPYNLTYNLYFYSSSNPGHAYGGAYQLSNTSENNIYQVFNNGFQVNCTNMTGAQCMQRCENFTVLDANPTSFRMDYWAPNGSVTGNLGTPLNITLTDFSLQNKKGANLVHWSVDKKSETGIDHYLIERSNDGYNWTELDNVSPGTSDTYNYTDRTYGGEINYYKLSTVNFEGTTEVLRIGYINDGQLSSDFKLYNMYGYEVDEYYKGVVIKRYSNGSVEKFFR</sequence>
<dbReference type="InterPro" id="IPR013783">
    <property type="entry name" value="Ig-like_fold"/>
</dbReference>
<dbReference type="AlphaFoldDB" id="A0A8J6P4P5"/>
<reference evidence="1" key="1">
    <citation type="submission" date="2020-09" db="EMBL/GenBank/DDBJ databases">
        <title>Taishania pollutisoli gen. nov., sp. nov., Isolated from Tetrabromobisphenol A-Contaminated Soil.</title>
        <authorList>
            <person name="Chen Q."/>
        </authorList>
    </citation>
    <scope>NUCLEOTIDE SEQUENCE</scope>
    <source>
        <strain evidence="1">CZZ-1</strain>
    </source>
</reference>
<name>A0A8J6P4P5_9FLAO</name>
<gene>
    <name evidence="1" type="ORF">H9Y05_03830</name>
</gene>
<organism evidence="1 2">
    <name type="scientific">Taishania pollutisoli</name>
    <dbReference type="NCBI Taxonomy" id="2766479"/>
    <lineage>
        <taxon>Bacteria</taxon>
        <taxon>Pseudomonadati</taxon>
        <taxon>Bacteroidota</taxon>
        <taxon>Flavobacteriia</taxon>
        <taxon>Flavobacteriales</taxon>
        <taxon>Crocinitomicaceae</taxon>
        <taxon>Taishania</taxon>
    </lineage>
</organism>
<comment type="caution">
    <text evidence="1">The sequence shown here is derived from an EMBL/GenBank/DDBJ whole genome shotgun (WGS) entry which is preliminary data.</text>
</comment>
<proteinExistence type="predicted"/>
<dbReference type="EMBL" id="JACVEL010000002">
    <property type="protein sequence ID" value="MBC9811597.1"/>
    <property type="molecule type" value="Genomic_DNA"/>
</dbReference>
<evidence type="ECO:0000313" key="1">
    <source>
        <dbReference type="EMBL" id="MBC9811597.1"/>
    </source>
</evidence>
<keyword evidence="2" id="KW-1185">Reference proteome</keyword>
<accession>A0A8J6P4P5</accession>
<evidence type="ECO:0000313" key="2">
    <source>
        <dbReference type="Proteomes" id="UP000652681"/>
    </source>
</evidence>
<dbReference type="Gene3D" id="2.60.40.10">
    <property type="entry name" value="Immunoglobulins"/>
    <property type="match status" value="1"/>
</dbReference>
<dbReference type="RefSeq" id="WP_216713559.1">
    <property type="nucleotide sequence ID" value="NZ_JACVEL010000002.1"/>
</dbReference>